<keyword evidence="6 7" id="KW-0539">Nucleus</keyword>
<dbReference type="GO" id="GO:0097510">
    <property type="term" value="P:base-excision repair, AP site formation via deaminated base removal"/>
    <property type="evidence" value="ECO:0007669"/>
    <property type="project" value="TreeGrafter"/>
</dbReference>
<gene>
    <name evidence="7" type="primary">UNG1</name>
    <name evidence="11" type="ORF">OGAPHI_001236</name>
</gene>
<dbReference type="GO" id="GO:0004844">
    <property type="term" value="F:uracil DNA N-glycosylase activity"/>
    <property type="evidence" value="ECO:0007669"/>
    <property type="project" value="UniProtKB-UniRule"/>
</dbReference>
<reference evidence="11" key="1">
    <citation type="journal article" date="2021" name="Open Biol.">
        <title>Shared evolutionary footprints suggest mitochondrial oxidative damage underlies multiple complex I losses in fungi.</title>
        <authorList>
            <person name="Schikora-Tamarit M.A."/>
            <person name="Marcet-Houben M."/>
            <person name="Nosek J."/>
            <person name="Gabaldon T."/>
        </authorList>
    </citation>
    <scope>NUCLEOTIDE SEQUENCE</scope>
    <source>
        <strain evidence="11">CBS6075</strain>
    </source>
</reference>
<dbReference type="HAMAP" id="MF_00148">
    <property type="entry name" value="UDG"/>
    <property type="match status" value="1"/>
</dbReference>
<dbReference type="NCBIfam" id="NF003588">
    <property type="entry name" value="PRK05254.1-1"/>
    <property type="match status" value="1"/>
</dbReference>
<keyword evidence="4 7" id="KW-0496">Mitochondrion</keyword>
<keyword evidence="5 7" id="KW-0234">DNA repair</keyword>
<keyword evidence="3 7" id="KW-0378">Hydrolase</keyword>
<evidence type="ECO:0000256" key="6">
    <source>
        <dbReference type="ARBA" id="ARBA00023242"/>
    </source>
</evidence>
<evidence type="ECO:0000256" key="2">
    <source>
        <dbReference type="ARBA" id="ARBA00022763"/>
    </source>
</evidence>
<sequence length="319" mass="36150">MSKVTSKVAPKRAITDFFTVKRHQSSAVTKLAISEKKDTKKEAFVEKQITLQTVTTSTFDKQKWIDSLTPDQKDLLRLEIESMDVSWLSLIHQELTKPYFLNLKRYLQTEWKNQTIFPPKENVYSWTRLTPVDNVKVLVLGQDPYHNFNQAHGLAFSVQDPTPPPPSLKNIYKCLKKEYANFEIPKKGDLTKWASGGVLMLNTCLTVRAHNANSHSGRGWEQFTMQVIKKLIEHTNRSGRGLAIVAWGSPAQKTVANAGPINWSQNLFLKSVHPSPLSASRGFFDCHHFTKCNAWLAEKYGADAQIDWALVDGNSVLHT</sequence>
<comment type="similarity">
    <text evidence="1 7 9">Belongs to the uracil-DNA glycosylase (UDG) superfamily. UNG family.</text>
</comment>
<dbReference type="Pfam" id="PF03167">
    <property type="entry name" value="UDG"/>
    <property type="match status" value="1"/>
</dbReference>
<protein>
    <recommendedName>
        <fullName evidence="7 9">Uracil-DNA glycosylase</fullName>
        <shortName evidence="7">UDG</shortName>
        <ecNumber evidence="7 9">3.2.2.27</ecNumber>
    </recommendedName>
</protein>
<dbReference type="FunFam" id="3.40.470.10:FF:000007">
    <property type="entry name" value="Uracil-DNA glycosylase"/>
    <property type="match status" value="1"/>
</dbReference>
<evidence type="ECO:0000256" key="7">
    <source>
        <dbReference type="HAMAP-Rule" id="MF_03166"/>
    </source>
</evidence>
<dbReference type="OrthoDB" id="10031947at2759"/>
<dbReference type="NCBIfam" id="TIGR00628">
    <property type="entry name" value="ung"/>
    <property type="match status" value="1"/>
</dbReference>
<dbReference type="InterPro" id="IPR018085">
    <property type="entry name" value="Ura-DNA_Glyclase_AS"/>
</dbReference>
<evidence type="ECO:0000256" key="3">
    <source>
        <dbReference type="ARBA" id="ARBA00022801"/>
    </source>
</evidence>
<evidence type="ECO:0000256" key="9">
    <source>
        <dbReference type="RuleBase" id="RU003780"/>
    </source>
</evidence>
<dbReference type="GO" id="GO:0005739">
    <property type="term" value="C:mitochondrion"/>
    <property type="evidence" value="ECO:0007669"/>
    <property type="project" value="UniProtKB-SubCell"/>
</dbReference>
<dbReference type="SUPFAM" id="SSF52141">
    <property type="entry name" value="Uracil-DNA glycosylase-like"/>
    <property type="match status" value="1"/>
</dbReference>
<dbReference type="EC" id="3.2.2.27" evidence="7 9"/>
<keyword evidence="12" id="KW-1185">Reference proteome</keyword>
<dbReference type="AlphaFoldDB" id="A0A9P8PF27"/>
<dbReference type="EMBL" id="JAEUBE010000087">
    <property type="protein sequence ID" value="KAH3670721.1"/>
    <property type="molecule type" value="Genomic_DNA"/>
</dbReference>
<dbReference type="SMART" id="SM00986">
    <property type="entry name" value="UDG"/>
    <property type="match status" value="1"/>
</dbReference>
<dbReference type="GO" id="GO:0005634">
    <property type="term" value="C:nucleus"/>
    <property type="evidence" value="ECO:0007669"/>
    <property type="project" value="UniProtKB-SubCell"/>
</dbReference>
<keyword evidence="2 7" id="KW-0227">DNA damage</keyword>
<accession>A0A9P8PF27</accession>
<dbReference type="Proteomes" id="UP000769157">
    <property type="component" value="Unassembled WGS sequence"/>
</dbReference>
<dbReference type="PROSITE" id="PS00130">
    <property type="entry name" value="U_DNA_GLYCOSYLASE"/>
    <property type="match status" value="1"/>
</dbReference>
<dbReference type="InterPro" id="IPR005122">
    <property type="entry name" value="Uracil-DNA_glycosylase-like"/>
</dbReference>
<evidence type="ECO:0000256" key="5">
    <source>
        <dbReference type="ARBA" id="ARBA00023204"/>
    </source>
</evidence>
<proteinExistence type="inferred from homology"/>
<organism evidence="11 12">
    <name type="scientific">Ogataea philodendri</name>
    <dbReference type="NCBI Taxonomy" id="1378263"/>
    <lineage>
        <taxon>Eukaryota</taxon>
        <taxon>Fungi</taxon>
        <taxon>Dikarya</taxon>
        <taxon>Ascomycota</taxon>
        <taxon>Saccharomycotina</taxon>
        <taxon>Pichiomycetes</taxon>
        <taxon>Pichiales</taxon>
        <taxon>Pichiaceae</taxon>
        <taxon>Ogataea</taxon>
    </lineage>
</organism>
<feature type="domain" description="Uracil-DNA glycosylase-like" evidence="10">
    <location>
        <begin position="128"/>
        <end position="296"/>
    </location>
</feature>
<evidence type="ECO:0000259" key="10">
    <source>
        <dbReference type="SMART" id="SM00986"/>
    </source>
</evidence>
<dbReference type="NCBIfam" id="NF003592">
    <property type="entry name" value="PRK05254.1-5"/>
    <property type="match status" value="1"/>
</dbReference>
<comment type="caution">
    <text evidence="11">The sequence shown here is derived from an EMBL/GenBank/DDBJ whole genome shotgun (WGS) entry which is preliminary data.</text>
</comment>
<dbReference type="SMART" id="SM00987">
    <property type="entry name" value="UreE_C"/>
    <property type="match status" value="1"/>
</dbReference>
<evidence type="ECO:0000256" key="1">
    <source>
        <dbReference type="ARBA" id="ARBA00008184"/>
    </source>
</evidence>
<feature type="active site" description="Proton acceptor" evidence="7 8">
    <location>
        <position position="143"/>
    </location>
</feature>
<dbReference type="InterPro" id="IPR002043">
    <property type="entry name" value="UDG_fam1"/>
</dbReference>
<comment type="subcellular location">
    <subcellularLocation>
        <location evidence="7">Mitochondrion</location>
    </subcellularLocation>
    <subcellularLocation>
        <location evidence="7">Nucleus</location>
    </subcellularLocation>
</comment>
<name>A0A9P8PF27_9ASCO</name>
<dbReference type="Gene3D" id="3.40.470.10">
    <property type="entry name" value="Uracil-DNA glycosylase-like domain"/>
    <property type="match status" value="1"/>
</dbReference>
<evidence type="ECO:0000313" key="11">
    <source>
        <dbReference type="EMBL" id="KAH3670721.1"/>
    </source>
</evidence>
<dbReference type="CDD" id="cd10027">
    <property type="entry name" value="UDG-F1-like"/>
    <property type="match status" value="1"/>
</dbReference>
<dbReference type="InterPro" id="IPR036895">
    <property type="entry name" value="Uracil-DNA_glycosylase-like_sf"/>
</dbReference>
<evidence type="ECO:0000313" key="12">
    <source>
        <dbReference type="Proteomes" id="UP000769157"/>
    </source>
</evidence>
<dbReference type="NCBIfam" id="NF003589">
    <property type="entry name" value="PRK05254.1-2"/>
    <property type="match status" value="1"/>
</dbReference>
<evidence type="ECO:0000256" key="4">
    <source>
        <dbReference type="ARBA" id="ARBA00023128"/>
    </source>
</evidence>
<evidence type="ECO:0000256" key="8">
    <source>
        <dbReference type="PROSITE-ProRule" id="PRU10072"/>
    </source>
</evidence>
<comment type="catalytic activity">
    <reaction evidence="7 9">
        <text>Hydrolyzes single-stranded DNA or mismatched double-stranded DNA and polynucleotides, releasing free uracil.</text>
        <dbReference type="EC" id="3.2.2.27"/>
    </reaction>
</comment>
<dbReference type="PANTHER" id="PTHR11264:SF0">
    <property type="entry name" value="URACIL-DNA GLYCOSYLASE"/>
    <property type="match status" value="1"/>
</dbReference>
<reference evidence="11" key="2">
    <citation type="submission" date="2021-01" db="EMBL/GenBank/DDBJ databases">
        <authorList>
            <person name="Schikora-Tamarit M.A."/>
        </authorList>
    </citation>
    <scope>NUCLEOTIDE SEQUENCE</scope>
    <source>
        <strain evidence="11">CBS6075</strain>
    </source>
</reference>
<dbReference type="PANTHER" id="PTHR11264">
    <property type="entry name" value="URACIL-DNA GLYCOSYLASE"/>
    <property type="match status" value="1"/>
</dbReference>
<comment type="function">
    <text evidence="7 9">Excises uracil residues from the DNA which can arise as a result of misincorporation of dUMP residues by DNA polymerase or due to deamination of cytosine.</text>
</comment>